<dbReference type="RefSeq" id="WP_091116873.1">
    <property type="nucleotide sequence ID" value="NZ_BKAF01000027.1"/>
</dbReference>
<protein>
    <recommendedName>
        <fullName evidence="3">Sucrase/ferredoxin-like</fullName>
    </recommendedName>
</protein>
<dbReference type="OrthoDB" id="3399139at2"/>
<accession>A0A1I3PMH9</accession>
<organism evidence="1 2">
    <name type="scientific">Nocardioides psychrotolerans</name>
    <dbReference type="NCBI Taxonomy" id="1005945"/>
    <lineage>
        <taxon>Bacteria</taxon>
        <taxon>Bacillati</taxon>
        <taxon>Actinomycetota</taxon>
        <taxon>Actinomycetes</taxon>
        <taxon>Propionibacteriales</taxon>
        <taxon>Nocardioidaceae</taxon>
        <taxon>Nocardioides</taxon>
    </lineage>
</organism>
<evidence type="ECO:0000313" key="1">
    <source>
        <dbReference type="EMBL" id="SFJ22712.1"/>
    </source>
</evidence>
<dbReference type="Pfam" id="PF06999">
    <property type="entry name" value="Suc_Fer-like"/>
    <property type="match status" value="1"/>
</dbReference>
<keyword evidence="2" id="KW-1185">Reference proteome</keyword>
<evidence type="ECO:0008006" key="3">
    <source>
        <dbReference type="Google" id="ProtNLM"/>
    </source>
</evidence>
<dbReference type="AlphaFoldDB" id="A0A1I3PMH9"/>
<reference evidence="1 2" key="1">
    <citation type="submission" date="2016-10" db="EMBL/GenBank/DDBJ databases">
        <authorList>
            <person name="de Groot N.N."/>
        </authorList>
    </citation>
    <scope>NUCLEOTIDE SEQUENCE [LARGE SCALE GENOMIC DNA]</scope>
    <source>
        <strain evidence="1 2">CGMCC 1.11156</strain>
    </source>
</reference>
<name>A0A1I3PMH9_9ACTN</name>
<sequence length="293" mass="31079">MDIRCAALSLADAEPLAGTAPTEADWLLVEHSGSWGRKAVAESNLPDEVREHLLGLAGVRVQLIRRHGRETDPTSQVRVFTVSLAQSSGQRAVVRSAVLADVGELLTMDLVADAGDPSALTPYDEPLWLVCTNGRRDVCCAELGRPVAAALAARWPDATWETTHLGGHRFSGTLLALPSGLALGRLDAASAVKACEEVEAGLVPALLTRGRAGRSGAEQVAELHLRGELAFADVETLRRDGDTILLSADGEQWQVVVAETRGEPRRQSCADDERKAAPVYVVRSAGRASAPSS</sequence>
<evidence type="ECO:0000313" key="2">
    <source>
        <dbReference type="Proteomes" id="UP000198649"/>
    </source>
</evidence>
<dbReference type="Proteomes" id="UP000198649">
    <property type="component" value="Unassembled WGS sequence"/>
</dbReference>
<gene>
    <name evidence="1" type="ORF">SAMN05216561_12138</name>
</gene>
<proteinExistence type="predicted"/>
<dbReference type="InterPro" id="IPR009737">
    <property type="entry name" value="Aim32/Apd1-like"/>
</dbReference>
<dbReference type="CDD" id="cd03062">
    <property type="entry name" value="TRX_Fd_Sucrase"/>
    <property type="match status" value="1"/>
</dbReference>
<dbReference type="EMBL" id="FOQG01000021">
    <property type="protein sequence ID" value="SFJ22712.1"/>
    <property type="molecule type" value="Genomic_DNA"/>
</dbReference>
<dbReference type="STRING" id="1005945.SAMN05216561_12138"/>